<proteinExistence type="inferred from homology"/>
<name>A0A388S9Y8_9BURK</name>
<keyword evidence="15" id="KW-1185">Reference proteome</keyword>
<dbReference type="EC" id="6.3.2.9" evidence="9 10"/>
<dbReference type="EMBL" id="BGZJ01000001">
    <property type="protein sequence ID" value="GBO93078.1"/>
    <property type="molecule type" value="Genomic_DNA"/>
</dbReference>
<keyword evidence="4 9" id="KW-0436">Ligase</keyword>
<accession>A0A401LKR2</accession>
<evidence type="ECO:0000256" key="10">
    <source>
        <dbReference type="RuleBase" id="RU003664"/>
    </source>
</evidence>
<dbReference type="GO" id="GO:0005524">
    <property type="term" value="F:ATP binding"/>
    <property type="evidence" value="ECO:0007669"/>
    <property type="project" value="UniProtKB-UniRule"/>
</dbReference>
<dbReference type="Gene3D" id="3.90.190.20">
    <property type="entry name" value="Mur ligase, C-terminal domain"/>
    <property type="match status" value="1"/>
</dbReference>
<dbReference type="SUPFAM" id="SSF53623">
    <property type="entry name" value="MurD-like peptide ligases, catalytic domain"/>
    <property type="match status" value="1"/>
</dbReference>
<dbReference type="InterPro" id="IPR018109">
    <property type="entry name" value="Folylpolyglutamate_synth_CS"/>
</dbReference>
<dbReference type="PROSITE" id="PS01011">
    <property type="entry name" value="FOLYLPOLYGLU_SYNT_1"/>
    <property type="match status" value="1"/>
</dbReference>
<keyword evidence="9 10" id="KW-0961">Cell wall biogenesis/degradation</keyword>
<dbReference type="InterPro" id="IPR004101">
    <property type="entry name" value="Mur_ligase_C"/>
</dbReference>
<feature type="region of interest" description="Disordered" evidence="11">
    <location>
        <begin position="204"/>
        <end position="226"/>
    </location>
</feature>
<sequence length="447" mass="46806">MDTRREPSLLARLKEHPEISFTGGALDPAAVEGTSLVMISPGLSPEFSDAAPIVSEAKRLGVEVVGEIELFARELARLREEKGYHPKVIGITGTNGKTTTTSLTAKMLNAGGVSAVAAGNIGPNAVTELTEHDKAGTLPDAWVLELSSFQLQTTESLFCDAAAITNVTEDHIDWHGNFDAYLNAKRRILKPETLAVLNREDPLSAGSALPGEKTETFGSDAPKAPGEWGIAERDGVKWLATAEAADDGVRLQYLMPAGALKIRGVHNAMNALTSLALARAAGAAEGKALQVLAHYEGEPHRTQFVLTASGVDFIDDSKGTDVGATAAGLKGLGEAGQKIVVLLGGDGKGQDFGPLEPAIRTYARGAVTYGRDGGKIADAIRSSGVPLESAATVEEATRKAFAMAKPGDAVMLSPACASWDMFPNYAVRAEVFRSEAAKIAEEAASKC</sequence>
<evidence type="ECO:0000256" key="9">
    <source>
        <dbReference type="HAMAP-Rule" id="MF_00639"/>
    </source>
</evidence>
<dbReference type="Proteomes" id="UP000266091">
    <property type="component" value="Unassembled WGS sequence"/>
</dbReference>
<evidence type="ECO:0000256" key="2">
    <source>
        <dbReference type="ARBA" id="ARBA00004752"/>
    </source>
</evidence>
<keyword evidence="3 9" id="KW-0963">Cytoplasm</keyword>
<evidence type="ECO:0000256" key="4">
    <source>
        <dbReference type="ARBA" id="ARBA00022598"/>
    </source>
</evidence>
<dbReference type="GO" id="GO:0008360">
    <property type="term" value="P:regulation of cell shape"/>
    <property type="evidence" value="ECO:0007669"/>
    <property type="project" value="UniProtKB-KW"/>
</dbReference>
<evidence type="ECO:0000256" key="3">
    <source>
        <dbReference type="ARBA" id="ARBA00022490"/>
    </source>
</evidence>
<dbReference type="Pfam" id="PF08245">
    <property type="entry name" value="Mur_ligase_M"/>
    <property type="match status" value="1"/>
</dbReference>
<dbReference type="GO" id="GO:0051301">
    <property type="term" value="P:cell division"/>
    <property type="evidence" value="ECO:0007669"/>
    <property type="project" value="UniProtKB-KW"/>
</dbReference>
<comment type="caution">
    <text evidence="14">The sequence shown here is derived from an EMBL/GenBank/DDBJ whole genome shotgun (WGS) entry which is preliminary data.</text>
</comment>
<evidence type="ECO:0000256" key="11">
    <source>
        <dbReference type="SAM" id="MobiDB-lite"/>
    </source>
</evidence>
<dbReference type="Pfam" id="PF02875">
    <property type="entry name" value="Mur_ligase_C"/>
    <property type="match status" value="1"/>
</dbReference>
<keyword evidence="6 9" id="KW-0547">Nucleotide-binding</keyword>
<gene>
    <name evidence="9 14" type="primary">murD</name>
    <name evidence="14" type="ORF">MESMUL_04320</name>
</gene>
<comment type="pathway">
    <text evidence="2 9 10">Cell wall biogenesis; peptidoglycan biosynthesis.</text>
</comment>
<dbReference type="Gene3D" id="3.40.50.720">
    <property type="entry name" value="NAD(P)-binding Rossmann-like Domain"/>
    <property type="match status" value="1"/>
</dbReference>
<evidence type="ECO:0000256" key="1">
    <source>
        <dbReference type="ARBA" id="ARBA00004496"/>
    </source>
</evidence>
<comment type="catalytic activity">
    <reaction evidence="9 10">
        <text>UDP-N-acetyl-alpha-D-muramoyl-L-alanine + D-glutamate + ATP = UDP-N-acetyl-alpha-D-muramoyl-L-alanyl-D-glutamate + ADP + phosphate + H(+)</text>
        <dbReference type="Rhea" id="RHEA:16429"/>
        <dbReference type="ChEBI" id="CHEBI:15378"/>
        <dbReference type="ChEBI" id="CHEBI:29986"/>
        <dbReference type="ChEBI" id="CHEBI:30616"/>
        <dbReference type="ChEBI" id="CHEBI:43474"/>
        <dbReference type="ChEBI" id="CHEBI:83898"/>
        <dbReference type="ChEBI" id="CHEBI:83900"/>
        <dbReference type="ChEBI" id="CHEBI:456216"/>
        <dbReference type="EC" id="6.3.2.9"/>
    </reaction>
</comment>
<feature type="domain" description="Mur ligase central" evidence="13">
    <location>
        <begin position="91"/>
        <end position="278"/>
    </location>
</feature>
<dbReference type="GO" id="GO:0008764">
    <property type="term" value="F:UDP-N-acetylmuramoylalanine-D-glutamate ligase activity"/>
    <property type="evidence" value="ECO:0007669"/>
    <property type="project" value="UniProtKB-UniRule"/>
</dbReference>
<evidence type="ECO:0000313" key="14">
    <source>
        <dbReference type="EMBL" id="GBO93078.1"/>
    </source>
</evidence>
<dbReference type="HAMAP" id="MF_00639">
    <property type="entry name" value="MurD"/>
    <property type="match status" value="1"/>
</dbReference>
<keyword evidence="5 9" id="KW-0132">Cell division</keyword>
<evidence type="ECO:0000313" key="15">
    <source>
        <dbReference type="Proteomes" id="UP000266091"/>
    </source>
</evidence>
<accession>A0A388S9Y8</accession>
<dbReference type="GO" id="GO:0004326">
    <property type="term" value="F:tetrahydrofolylpolyglutamate synthase activity"/>
    <property type="evidence" value="ECO:0007669"/>
    <property type="project" value="InterPro"/>
</dbReference>
<comment type="subcellular location">
    <subcellularLocation>
        <location evidence="1 9 10">Cytoplasm</location>
    </subcellularLocation>
</comment>
<evidence type="ECO:0000256" key="8">
    <source>
        <dbReference type="ARBA" id="ARBA00023306"/>
    </source>
</evidence>
<keyword evidence="9 10" id="KW-0133">Cell shape</keyword>
<dbReference type="SUPFAM" id="SSF53244">
    <property type="entry name" value="MurD-like peptide ligases, peptide-binding domain"/>
    <property type="match status" value="1"/>
</dbReference>
<dbReference type="Gene3D" id="3.40.1190.10">
    <property type="entry name" value="Mur-like, catalytic domain"/>
    <property type="match status" value="1"/>
</dbReference>
<evidence type="ECO:0000256" key="5">
    <source>
        <dbReference type="ARBA" id="ARBA00022618"/>
    </source>
</evidence>
<reference evidence="14 15" key="1">
    <citation type="journal article" date="2018" name="Int. J. Syst. Evol. Microbiol.">
        <title>Mesosutterella multiformis gen. nov., sp. nov., a member of the family Sutterellaceae and Sutterella megalosphaeroides sp. nov., isolated from human faeces.</title>
        <authorList>
            <person name="Sakamoto M."/>
            <person name="Ikeyama N."/>
            <person name="Kunihiro T."/>
            <person name="Iino T."/>
            <person name="Yuki M."/>
            <person name="Ohkuma M."/>
        </authorList>
    </citation>
    <scope>NUCLEOTIDE SEQUENCE [LARGE SCALE GENOMIC DNA]</scope>
    <source>
        <strain evidence="14 15">4NBBH2</strain>
    </source>
</reference>
<dbReference type="PANTHER" id="PTHR43692">
    <property type="entry name" value="UDP-N-ACETYLMURAMOYLALANINE--D-GLUTAMATE LIGASE"/>
    <property type="match status" value="1"/>
</dbReference>
<feature type="binding site" evidence="9">
    <location>
        <begin position="93"/>
        <end position="99"/>
    </location>
    <ligand>
        <name>ATP</name>
        <dbReference type="ChEBI" id="CHEBI:30616"/>
    </ligand>
</feature>
<dbReference type="UniPathway" id="UPA00219"/>
<evidence type="ECO:0000259" key="13">
    <source>
        <dbReference type="Pfam" id="PF08245"/>
    </source>
</evidence>
<keyword evidence="9 10" id="KW-0573">Peptidoglycan synthesis</keyword>
<dbReference type="InterPro" id="IPR036565">
    <property type="entry name" value="Mur-like_cat_sf"/>
</dbReference>
<comment type="similarity">
    <text evidence="9">Belongs to the MurCDEF family.</text>
</comment>
<evidence type="ECO:0000259" key="12">
    <source>
        <dbReference type="Pfam" id="PF02875"/>
    </source>
</evidence>
<dbReference type="InterPro" id="IPR005762">
    <property type="entry name" value="MurD"/>
</dbReference>
<organism evidence="14 15">
    <name type="scientific">Mesosutterella multiformis</name>
    <dbReference type="NCBI Taxonomy" id="2259133"/>
    <lineage>
        <taxon>Bacteria</taxon>
        <taxon>Pseudomonadati</taxon>
        <taxon>Pseudomonadota</taxon>
        <taxon>Betaproteobacteria</taxon>
        <taxon>Burkholderiales</taxon>
        <taxon>Sutterellaceae</taxon>
        <taxon>Mesosutterella</taxon>
    </lineage>
</organism>
<dbReference type="InterPro" id="IPR036615">
    <property type="entry name" value="Mur_ligase_C_dom_sf"/>
</dbReference>
<dbReference type="GO" id="GO:0005737">
    <property type="term" value="C:cytoplasm"/>
    <property type="evidence" value="ECO:0007669"/>
    <property type="project" value="UniProtKB-SubCell"/>
</dbReference>
<dbReference type="PANTHER" id="PTHR43692:SF1">
    <property type="entry name" value="UDP-N-ACETYLMURAMOYLALANINE--D-GLUTAMATE LIGASE"/>
    <property type="match status" value="1"/>
</dbReference>
<dbReference type="InterPro" id="IPR013221">
    <property type="entry name" value="Mur_ligase_cen"/>
</dbReference>
<comment type="function">
    <text evidence="9 10">Cell wall formation. Catalyzes the addition of glutamate to the nucleotide precursor UDP-N-acetylmuramoyl-L-alanine (UMA).</text>
</comment>
<dbReference type="AlphaFoldDB" id="A0A388S9Y8"/>
<evidence type="ECO:0000256" key="7">
    <source>
        <dbReference type="ARBA" id="ARBA00022840"/>
    </source>
</evidence>
<feature type="domain" description="Mur ligase C-terminal" evidence="12">
    <location>
        <begin position="300"/>
        <end position="416"/>
    </location>
</feature>
<dbReference type="GO" id="GO:0071555">
    <property type="term" value="P:cell wall organization"/>
    <property type="evidence" value="ECO:0007669"/>
    <property type="project" value="UniProtKB-KW"/>
</dbReference>
<dbReference type="GO" id="GO:0009252">
    <property type="term" value="P:peptidoglycan biosynthetic process"/>
    <property type="evidence" value="ECO:0007669"/>
    <property type="project" value="UniProtKB-UniRule"/>
</dbReference>
<evidence type="ECO:0000256" key="6">
    <source>
        <dbReference type="ARBA" id="ARBA00022741"/>
    </source>
</evidence>
<dbReference type="NCBIfam" id="TIGR01087">
    <property type="entry name" value="murD"/>
    <property type="match status" value="1"/>
</dbReference>
<keyword evidence="8 9" id="KW-0131">Cell cycle</keyword>
<keyword evidence="7 9" id="KW-0067">ATP-binding</keyword>
<protein>
    <recommendedName>
        <fullName evidence="9 10">UDP-N-acetylmuramoylalanine--D-glutamate ligase</fullName>
        <ecNumber evidence="9 10">6.3.2.9</ecNumber>
    </recommendedName>
    <alternativeName>
        <fullName evidence="9">D-glutamic acid-adding enzyme</fullName>
    </alternativeName>
    <alternativeName>
        <fullName evidence="9">UDP-N-acetylmuramoyl-L-alanyl-D-glutamate synthetase</fullName>
    </alternativeName>
</protein>